<dbReference type="RefSeq" id="WP_166322885.1">
    <property type="nucleotide sequence ID" value="NZ_CP049916.1"/>
</dbReference>
<dbReference type="Pfam" id="PF19077">
    <property type="entry name" value="Big_13"/>
    <property type="match status" value="2"/>
</dbReference>
<dbReference type="NCBIfam" id="NF033510">
    <property type="entry name" value="Ca_tandemer"/>
    <property type="match status" value="17"/>
</dbReference>
<feature type="region of interest" description="Disordered" evidence="1">
    <location>
        <begin position="624"/>
        <end position="645"/>
    </location>
</feature>
<feature type="domain" description="Bacterial Ig" evidence="2">
    <location>
        <begin position="1063"/>
        <end position="1132"/>
    </location>
</feature>
<dbReference type="EMBL" id="CP049916">
    <property type="protein sequence ID" value="QIO08284.1"/>
    <property type="molecule type" value="Genomic_DNA"/>
</dbReference>
<feature type="region of interest" description="Disordered" evidence="1">
    <location>
        <begin position="222"/>
        <end position="244"/>
    </location>
</feature>
<feature type="region of interest" description="Disordered" evidence="1">
    <location>
        <begin position="722"/>
        <end position="742"/>
    </location>
</feature>
<feature type="domain" description="Bacterial Ig" evidence="2">
    <location>
        <begin position="136"/>
        <end position="215"/>
    </location>
</feature>
<dbReference type="InterPro" id="IPR041498">
    <property type="entry name" value="Big_6"/>
</dbReference>
<sequence length="1891" mass="193424">MSFPNSSPVTAIIEADGTWKVATPAGLKDGDEVKAIITDAAGNVSPEASEIVDGVGPTTTIDPINANDPITGTGEKGSTVEVTYPNGTSVTTQVDADGNWTVANPGLKDGDIVKAVATDPVGNVGPEATATVDGTAPTAPDIDPIGPNLAEITGTADPKEAGNTVTVSFPDGTTATASIDADGSWKVTTPAGLKDGDEVKAIITDAAGNVSPEASEIVDGVGPTTTIDPINANDPITGTGEKGSTVTVTYPDGKTTATAEVDADGNWTVANPGLKDGDIVKAVATDPVGNVGPEATATVDGTAPTAPDIDPIGPNLAEITGTADPKEAGNTVTVSFPNSSPVTAIIEADGTWKVATPAGLKDGDEVKAIITDAAGNVSPEASEIVDGVGPTTTIDPINANDPITGTGEKGSTVEVTYPNGTSVTTQVDADGNWTVANPGLNDGDEVKAIGTDPVGNVGPEATATVDGTAPTAPDIDPIGPNLEYITGTADPKEAGNTVTVSFPDGTTATASIDAAGNWKVATPAGLKDGDEVKAIITDAAGNVSPEASEIVDGVGPTTNIDPINANDPITGTGEAGSTVTVTYPDGKTTATAEVDADGNWTVANPGLKDGDIVKAVATDPVGNVGPEATATVDGTAPTAPDIDPIGPNLEYITGTADPKEAGNTVTVSFPNSSPVNAIIEADGTWKVATPAGLKDGDEVKAIITDAAGNVSPEASEIVDGVGPTTTIDPINANDPITGTGEKGSTVEVTYPNGDKVTTPVAEDGTWSVANPGLNDGDEVKAIGTDPVGNVGPEATATVDGTAPTAPKIDPIGPNLEYITGTADPKEAGNTVTVSFPDGTTATASIDAAGNWKVTTPAGLKDGDEVKAIITDAAGNVSPEASEIVDGVGPTTNIDPINANDPITGTGEAGSTVTVTYPDGKTTATAEVDADGNWTVANPGLKDGDIVKAVATDPVGNVGPEATATVDGTAPTAPEIDPIGPNLAEITGTADPKEAGNTVTVSFPNSSPVNAIIEADGTWKVATPAGLKDGDEVKAIITDAAGNVSPEASEIVDGVGPTTNIDPINANDPITGTGEAGSTVTVTYADGKTTATAEVDADGNWTVANPGLKDGDIVKAVATDPVGNVGPEATATVDGTAPNVPEIDDVVKGDEFITGESDLGTTVVITINNGATMTTQTKADGTWSIPNPGVVNGDVITAYAVDPANNASDTTSLTVHFMTEALLEAPQAYDDVDAFVGNIAQKGLTNDDRPDFTGQGAIPGAIITLYANGQAIGSTQADADGTWKITPTDALRDGPHNFTATQTDDGIESAQSPVLDFIVDTIAPEVTQADINSAGTQVIGQTESGATVYVKDAEDNILGSSVADANGTYSVILKTPVTNGDTVQVVATDKAGNSSDAVDVRDTTPPPALILDALFDDVANASELGAYNDSILKPQYSSTDSKGETSYYTNDSTPTMIGRGEPGAIVSIYDGYDMINGEKVGDNLLGTVVVDADGKWSFEIPQLMDVSYRLIYRQTDSAGNAGPWSEDLVINYLAESVNDRFLSDTDSFNLEGGKFALGTGPNNPFKLIDHDSIRFYGQNGVTDTSNSIHVLDAKGNVLKDVTWSTAYEGDHYMVTMKLPAGYVGAYSVVIADESFSDLAGNYNYGYQFDNTVQKPQALMADAQGEGAAGTTLVQNGWITNDNTPTWMLSTGKMTSKVLIRSTDGSYYKEVDITNQDDYQFQMDEPLSEGKHSFEFSYIYQDGTANEIQSPWSDPFTFTVDSKAYIIKAGFDNVTLDHSIYDKALYNLLVANDPTGGNKVTKIDEWTDFKVSADDSVKDTIDVSELLNLKDVNAGNVTEFLSVSYLTGDSGKHTVLSIDRDGKDGKFSSTELIVFNNVDTTLAELLKNNQIIY</sequence>
<evidence type="ECO:0000313" key="4">
    <source>
        <dbReference type="EMBL" id="QIO08284.1"/>
    </source>
</evidence>
<feature type="domain" description="Bacterial Ig" evidence="2">
    <location>
        <begin position="1323"/>
        <end position="1399"/>
    </location>
</feature>
<dbReference type="Gene3D" id="2.60.40.10">
    <property type="entry name" value="Immunoglobulins"/>
    <property type="match status" value="19"/>
</dbReference>
<feature type="domain" description="Bacterial Ig" evidence="2">
    <location>
        <begin position="469"/>
        <end position="548"/>
    </location>
</feature>
<keyword evidence="5" id="KW-1185">Reference proteome</keyword>
<protein>
    <submittedName>
        <fullName evidence="4">Type I secretion C-terminal target domain-containing protein</fullName>
    </submittedName>
</protein>
<feature type="region of interest" description="Disordered" evidence="1">
    <location>
        <begin position="291"/>
        <end position="311"/>
    </location>
</feature>
<feature type="domain" description="Bacterial Ig" evidence="2">
    <location>
        <begin position="896"/>
        <end position="965"/>
    </location>
</feature>
<dbReference type="InterPro" id="IPR044016">
    <property type="entry name" value="Big_13"/>
</dbReference>
<evidence type="ECO:0000256" key="1">
    <source>
        <dbReference type="SAM" id="MobiDB-lite"/>
    </source>
</evidence>
<feature type="region of interest" description="Disordered" evidence="1">
    <location>
        <begin position="556"/>
        <end position="575"/>
    </location>
</feature>
<dbReference type="Proteomes" id="UP000501939">
    <property type="component" value="Chromosome"/>
</dbReference>
<feature type="domain" description="Bacterial Ig" evidence="2">
    <location>
        <begin position="969"/>
        <end position="1048"/>
    </location>
</feature>
<dbReference type="InterPro" id="IPR013783">
    <property type="entry name" value="Ig-like_fold"/>
</dbReference>
<feature type="domain" description="Bacterial Ig" evidence="2">
    <location>
        <begin position="730"/>
        <end position="798"/>
    </location>
</feature>
<gene>
    <name evidence="4" type="ORF">G8D99_04100</name>
</gene>
<feature type="domain" description="Bacterial Ig-like" evidence="3">
    <location>
        <begin position="1239"/>
        <end position="1320"/>
    </location>
</feature>
<organism evidence="4 5">
    <name type="scientific">Acinetobacter lanii</name>
    <dbReference type="NCBI Taxonomy" id="2715163"/>
    <lineage>
        <taxon>Bacteria</taxon>
        <taxon>Pseudomonadati</taxon>
        <taxon>Pseudomonadota</taxon>
        <taxon>Gammaproteobacteria</taxon>
        <taxon>Moraxellales</taxon>
        <taxon>Moraxellaceae</taxon>
        <taxon>Acinetobacter</taxon>
    </lineage>
</organism>
<feature type="domain" description="Bacterial Ig" evidence="2">
    <location>
        <begin position="563"/>
        <end position="632"/>
    </location>
</feature>
<evidence type="ECO:0000259" key="3">
    <source>
        <dbReference type="Pfam" id="PF19077"/>
    </source>
</evidence>
<dbReference type="NCBIfam" id="TIGR03661">
    <property type="entry name" value="T1SS_VCA0849"/>
    <property type="match status" value="1"/>
</dbReference>
<feature type="domain" description="Bacterial Ig" evidence="2">
    <location>
        <begin position="397"/>
        <end position="465"/>
    </location>
</feature>
<dbReference type="InterPro" id="IPR019960">
    <property type="entry name" value="T1SS_VCA0849"/>
</dbReference>
<feature type="region of interest" description="Disordered" evidence="1">
    <location>
        <begin position="889"/>
        <end position="908"/>
    </location>
</feature>
<dbReference type="Pfam" id="PF17936">
    <property type="entry name" value="Big_6"/>
    <property type="match status" value="15"/>
</dbReference>
<dbReference type="KEGG" id="alj:G8D99_04100"/>
<feature type="domain" description="Bacterial Ig" evidence="2">
    <location>
        <begin position="64"/>
        <end position="132"/>
    </location>
</feature>
<evidence type="ECO:0000259" key="2">
    <source>
        <dbReference type="Pfam" id="PF17936"/>
    </source>
</evidence>
<feature type="domain" description="Bacterial Ig" evidence="2">
    <location>
        <begin position="230"/>
        <end position="299"/>
    </location>
</feature>
<feature type="domain" description="Bacterial Ig" evidence="2">
    <location>
        <begin position="303"/>
        <end position="382"/>
    </location>
</feature>
<feature type="domain" description="Bacterial Ig" evidence="2">
    <location>
        <begin position="636"/>
        <end position="715"/>
    </location>
</feature>
<feature type="domain" description="Bacterial Ig-like" evidence="3">
    <location>
        <begin position="1445"/>
        <end position="1520"/>
    </location>
</feature>
<accession>A0A6G8S2D9</accession>
<feature type="domain" description="Bacterial Ig" evidence="2">
    <location>
        <begin position="802"/>
        <end position="881"/>
    </location>
</feature>
<feature type="region of interest" description="Disordered" evidence="1">
    <location>
        <begin position="124"/>
        <end position="144"/>
    </location>
</feature>
<proteinExistence type="predicted"/>
<name>A0A6G8S2D9_9GAMM</name>
<reference evidence="4 5" key="1">
    <citation type="submission" date="2020-03" db="EMBL/GenBank/DDBJ databases">
        <authorList>
            <person name="Zhu W."/>
        </authorList>
    </citation>
    <scope>NUCLEOTIDE SEQUENCE [LARGE SCALE GENOMIC DNA]</scope>
    <source>
        <strain evidence="4 5">185</strain>
    </source>
</reference>
<feature type="region of interest" description="Disordered" evidence="1">
    <location>
        <begin position="957"/>
        <end position="977"/>
    </location>
</feature>
<feature type="domain" description="Bacterial Ig" evidence="2">
    <location>
        <begin position="1136"/>
        <end position="1214"/>
    </location>
</feature>
<evidence type="ECO:0000313" key="5">
    <source>
        <dbReference type="Proteomes" id="UP000501939"/>
    </source>
</evidence>